<reference evidence="2" key="1">
    <citation type="submission" date="2018-06" db="EMBL/GenBank/DDBJ databases">
        <authorList>
            <consortium name="Pathogen Informatics"/>
        </authorList>
    </citation>
    <scope>NUCLEOTIDE SEQUENCE [LARGE SCALE GENOMIC DNA]</scope>
    <source>
        <strain evidence="2">NCTC10115</strain>
    </source>
</reference>
<name>A0A3B0PLF2_MYCGL</name>
<dbReference type="Proteomes" id="UP000260136">
    <property type="component" value="Chromosome"/>
</dbReference>
<evidence type="ECO:0000313" key="1">
    <source>
        <dbReference type="EMBL" id="SYV95645.1"/>
    </source>
</evidence>
<accession>A0A3B0PLF2</accession>
<organism evidence="1 2">
    <name type="scientific">Mycoplasmoides gallisepticum</name>
    <name type="common">Mycoplasma gallisepticum</name>
    <dbReference type="NCBI Taxonomy" id="2096"/>
    <lineage>
        <taxon>Bacteria</taxon>
        <taxon>Bacillati</taxon>
        <taxon>Mycoplasmatota</taxon>
        <taxon>Mycoplasmoidales</taxon>
        <taxon>Mycoplasmoidaceae</taxon>
        <taxon>Mycoplasmoides</taxon>
    </lineage>
</organism>
<sequence>MWKFYQEALSRLSSDSITKSGDQIVTDPNNLLVLQGGINTFTELRYGKYYNITGTDINLSIDSSSDKHSLFFDSIQSRELTKYFIGQFSNKANVVNNYEIVLYYNNATNQKLGLVRGNYKNLSRLEKESKNRALIELKPKVDENYKFYIDKDTTTKIKNTVFTLYPLKLQNGRTLYFDSLDHLKAYRG</sequence>
<dbReference type="EMBL" id="LS991952">
    <property type="protein sequence ID" value="SYV95645.1"/>
    <property type="molecule type" value="Genomic_DNA"/>
</dbReference>
<protein>
    <submittedName>
        <fullName evidence="1">Uncharacterized protein</fullName>
    </submittedName>
</protein>
<gene>
    <name evidence="1" type="ORF">NCTC10115_01513</name>
</gene>
<dbReference type="AlphaFoldDB" id="A0A3B0PLF2"/>
<evidence type="ECO:0000313" key="2">
    <source>
        <dbReference type="Proteomes" id="UP000260136"/>
    </source>
</evidence>
<proteinExistence type="predicted"/>